<organism evidence="1 2">
    <name type="scientific">Devosia geojensis</name>
    <dbReference type="NCBI Taxonomy" id="443610"/>
    <lineage>
        <taxon>Bacteria</taxon>
        <taxon>Pseudomonadati</taxon>
        <taxon>Pseudomonadota</taxon>
        <taxon>Alphaproteobacteria</taxon>
        <taxon>Hyphomicrobiales</taxon>
        <taxon>Devosiaceae</taxon>
        <taxon>Devosia</taxon>
    </lineage>
</organism>
<reference evidence="1 2" key="1">
    <citation type="submission" date="2015-03" db="EMBL/GenBank/DDBJ databases">
        <authorList>
            <person name="Hassan Y.I."/>
            <person name="Lepp D."/>
            <person name="Li X.-Z."/>
            <person name="Zhou T."/>
        </authorList>
    </citation>
    <scope>NUCLEOTIDE SEQUENCE [LARGE SCALE GENOMIC DNA]</scope>
    <source>
        <strain evidence="1 2">BD-c194</strain>
    </source>
</reference>
<comment type="caution">
    <text evidence="1">The sequence shown here is derived from an EMBL/GenBank/DDBJ whole genome shotgun (WGS) entry which is preliminary data.</text>
</comment>
<sequence length="113" mass="12316">MVPRYHTVKTREVFIYRNVPKARFLEELGDGPALPAADLDHQPAAGFEMARCAAGDDAVGRKTIGAAIEGEQGIVPAYFACEAGDFVRFDIGRVGDDEVEALRVCRLLRLPPT</sequence>
<protein>
    <submittedName>
        <fullName evidence="1">Uncharacterized protein</fullName>
    </submittedName>
</protein>
<name>A0A0F5FY41_9HYPH</name>
<feature type="non-terminal residue" evidence="1">
    <location>
        <position position="113"/>
    </location>
</feature>
<evidence type="ECO:0000313" key="2">
    <source>
        <dbReference type="Proteomes" id="UP000033632"/>
    </source>
</evidence>
<accession>A0A0F5FY41</accession>
<dbReference type="AlphaFoldDB" id="A0A0F5FY41"/>
<keyword evidence="2" id="KW-1185">Reference proteome</keyword>
<proteinExistence type="predicted"/>
<evidence type="ECO:0000313" key="1">
    <source>
        <dbReference type="EMBL" id="KKB13806.1"/>
    </source>
</evidence>
<gene>
    <name evidence="1" type="ORF">VE25_00030</name>
</gene>
<dbReference type="Proteomes" id="UP000033632">
    <property type="component" value="Unassembled WGS sequence"/>
</dbReference>
<dbReference type="EMBL" id="JZEX01000001">
    <property type="protein sequence ID" value="KKB13806.1"/>
    <property type="molecule type" value="Genomic_DNA"/>
</dbReference>